<feature type="region of interest" description="Disordered" evidence="3">
    <location>
        <begin position="57"/>
        <end position="91"/>
    </location>
</feature>
<keyword evidence="6" id="KW-1185">Reference proteome</keyword>
<dbReference type="Proteomes" id="UP000018467">
    <property type="component" value="Unassembled WGS sequence"/>
</dbReference>
<dbReference type="InterPro" id="IPR051147">
    <property type="entry name" value="CFAP_domain-containing"/>
</dbReference>
<keyword evidence="1 2" id="KW-0175">Coiled coil</keyword>
<reference evidence="6" key="2">
    <citation type="journal article" date="2014" name="Nat. Commun.">
        <title>The cavefish genome reveals candidate genes for eye loss.</title>
        <authorList>
            <person name="McGaugh S.E."/>
            <person name="Gross J.B."/>
            <person name="Aken B."/>
            <person name="Blin M."/>
            <person name="Borowsky R."/>
            <person name="Chalopin D."/>
            <person name="Hinaux H."/>
            <person name="Jeffery W.R."/>
            <person name="Keene A."/>
            <person name="Ma L."/>
            <person name="Minx P."/>
            <person name="Murphy D."/>
            <person name="O'Quin K.E."/>
            <person name="Retaux S."/>
            <person name="Rohner N."/>
            <person name="Searle S.M."/>
            <person name="Stahl B.A."/>
            <person name="Tabin C."/>
            <person name="Volff J.N."/>
            <person name="Yoshizawa M."/>
            <person name="Warren W.C."/>
        </authorList>
    </citation>
    <scope>NUCLEOTIDE SEQUENCE [LARGE SCALE GENOMIC DNA]</scope>
    <source>
        <strain evidence="6">female</strain>
    </source>
</reference>
<dbReference type="GeneTree" id="ENSGT00940000153110"/>
<organism evidence="5 6">
    <name type="scientific">Astyanax mexicanus</name>
    <name type="common">Blind cave fish</name>
    <name type="synonym">Astyanax fasciatus mexicanus</name>
    <dbReference type="NCBI Taxonomy" id="7994"/>
    <lineage>
        <taxon>Eukaryota</taxon>
        <taxon>Metazoa</taxon>
        <taxon>Chordata</taxon>
        <taxon>Craniata</taxon>
        <taxon>Vertebrata</taxon>
        <taxon>Euteleostomi</taxon>
        <taxon>Actinopterygii</taxon>
        <taxon>Neopterygii</taxon>
        <taxon>Teleostei</taxon>
        <taxon>Ostariophysi</taxon>
        <taxon>Characiformes</taxon>
        <taxon>Characoidei</taxon>
        <taxon>Acestrorhamphidae</taxon>
        <taxon>Acestrorhamphinae</taxon>
        <taxon>Astyanax</taxon>
    </lineage>
</organism>
<feature type="region of interest" description="Disordered" evidence="3">
    <location>
        <begin position="509"/>
        <end position="555"/>
    </location>
</feature>
<evidence type="ECO:0000256" key="2">
    <source>
        <dbReference type="SAM" id="Coils"/>
    </source>
</evidence>
<feature type="compositionally biased region" description="Basic and acidic residues" evidence="3">
    <location>
        <begin position="541"/>
        <end position="555"/>
    </location>
</feature>
<evidence type="ECO:0000313" key="5">
    <source>
        <dbReference type="Ensembl" id="ENSAMXP00000034695.1"/>
    </source>
</evidence>
<evidence type="ECO:0000256" key="1">
    <source>
        <dbReference type="ARBA" id="ARBA00023054"/>
    </source>
</evidence>
<proteinExistence type="predicted"/>
<feature type="region of interest" description="Disordered" evidence="3">
    <location>
        <begin position="1"/>
        <end position="29"/>
    </location>
</feature>
<reference evidence="6" key="1">
    <citation type="submission" date="2013-03" db="EMBL/GenBank/DDBJ databases">
        <authorList>
            <person name="Jeffery W."/>
            <person name="Warren W."/>
            <person name="Wilson R.K."/>
        </authorList>
    </citation>
    <scope>NUCLEOTIDE SEQUENCE</scope>
    <source>
        <strain evidence="6">female</strain>
    </source>
</reference>
<dbReference type="Ensembl" id="ENSAMXT00000036486.1">
    <property type="protein sequence ID" value="ENSAMXP00000034695.1"/>
    <property type="gene ID" value="ENSAMXG00000016246.2"/>
</dbReference>
<feature type="region of interest" description="Disordered" evidence="3">
    <location>
        <begin position="241"/>
        <end position="335"/>
    </location>
</feature>
<evidence type="ECO:0000259" key="4">
    <source>
        <dbReference type="Pfam" id="PF13863"/>
    </source>
</evidence>
<dbReference type="STRING" id="7994.ENSAMXP00000034695"/>
<dbReference type="Bgee" id="ENSAMXG00000016246">
    <property type="expression patterns" value="Expressed in testis and 8 other cell types or tissues"/>
</dbReference>
<feature type="compositionally biased region" description="Acidic residues" evidence="3">
    <location>
        <begin position="326"/>
        <end position="335"/>
    </location>
</feature>
<feature type="coiled-coil region" evidence="2">
    <location>
        <begin position="185"/>
        <end position="219"/>
    </location>
</feature>
<feature type="compositionally biased region" description="Polar residues" evidence="3">
    <location>
        <begin position="309"/>
        <end position="318"/>
    </location>
</feature>
<feature type="domain" description="DUF4200" evidence="4">
    <location>
        <begin position="118"/>
        <end position="235"/>
    </location>
</feature>
<evidence type="ECO:0000313" key="6">
    <source>
        <dbReference type="Proteomes" id="UP000018467"/>
    </source>
</evidence>
<feature type="compositionally biased region" description="Basic and acidic residues" evidence="3">
    <location>
        <begin position="260"/>
        <end position="288"/>
    </location>
</feature>
<feature type="coiled-coil region" evidence="2">
    <location>
        <begin position="132"/>
        <end position="159"/>
    </location>
</feature>
<dbReference type="GO" id="GO:0005856">
    <property type="term" value="C:cytoskeleton"/>
    <property type="evidence" value="ECO:0007669"/>
    <property type="project" value="UniProtKB-ARBA"/>
</dbReference>
<protein>
    <submittedName>
        <fullName evidence="5">Cilia and flagella associated protein 100</fullName>
    </submittedName>
</protein>
<dbReference type="InterPro" id="IPR025252">
    <property type="entry name" value="DUF4200"/>
</dbReference>
<reference evidence="5" key="4">
    <citation type="submission" date="2025-09" db="UniProtKB">
        <authorList>
            <consortium name="Ensembl"/>
        </authorList>
    </citation>
    <scope>IDENTIFICATION</scope>
</reference>
<dbReference type="AlphaFoldDB" id="A0A3B1IYR4"/>
<evidence type="ECO:0000256" key="3">
    <source>
        <dbReference type="SAM" id="MobiDB-lite"/>
    </source>
</evidence>
<dbReference type="PANTHER" id="PTHR21683">
    <property type="entry name" value="COILED-COIL DOMAIN-CONTAINING PROTEIN 42 LIKE-2-LIKE-RELATED"/>
    <property type="match status" value="1"/>
</dbReference>
<reference evidence="5" key="3">
    <citation type="submission" date="2025-08" db="UniProtKB">
        <authorList>
            <consortium name="Ensembl"/>
        </authorList>
    </citation>
    <scope>IDENTIFICATION</scope>
</reference>
<dbReference type="PANTHER" id="PTHR21683:SF3">
    <property type="entry name" value="CILIA AND FLAGELLA ASSOCIATED PROTEIN 100"/>
    <property type="match status" value="1"/>
</dbReference>
<feature type="compositionally biased region" description="Basic and acidic residues" evidence="3">
    <location>
        <begin position="67"/>
        <end position="78"/>
    </location>
</feature>
<sequence length="563" mass="66140">MLSQFSSVQEGNLDEIKSEPNPFKMPEDNNIFLLRNAEKTPRKQEYRKELSLPVQEKMTYTGRMRAKQTELRKKLRDGLEDEEEGKSSSASQLIQYPPACKVIMIKDRNIEKESVREFISKKREMFYLQHALVVKREEIEKLEEVATHEEKKLVRAERMLKDDAMLFDSFLKENDKNTVEAIKIAEQETKAKLEKMAEIKRLNAKMVAIKSDISKYEDTLQEYKLYKGFLFELSPLEWQEKQREKNRRSPKPSSTPPTTTDKREREVRSRETERGKKTPQTDRRRENRSSVGSRELPPLREGRAPSRYSMKSTPQSGKISPASETDSSEYEEEPELYFTEPQQLLDLLSELEEQNLSLIQNAQETEEGLVEFRNTVEQTRKNMEHEALQLKQQIDIMTETIQKEKERTAELELKVRLFNFGNENTDEDDTLNALSRKVEAVYRSCIGSTEDSLSTLQMLTTIEGRLGELLEKVEMIPADRLAIAEKAKERERRLRLRDEKIYLQKQQQEERMKKAMERAQAQIKRTSGKKLMPRSLPPVRKLKDDQHDDVTDKEKEEHLYFFT</sequence>
<name>A0A3B1IYR4_ASTMX</name>
<accession>A0A3B1IYR4</accession>
<dbReference type="InParanoid" id="A0A3B1IYR4"/>
<dbReference type="Pfam" id="PF13863">
    <property type="entry name" value="DUF4200"/>
    <property type="match status" value="1"/>
</dbReference>
<feature type="coiled-coil region" evidence="2">
    <location>
        <begin position="348"/>
        <end position="414"/>
    </location>
</feature>
<feature type="compositionally biased region" description="Polar residues" evidence="3">
    <location>
        <begin position="1"/>
        <end position="10"/>
    </location>
</feature>